<evidence type="ECO:0000259" key="8">
    <source>
        <dbReference type="Pfam" id="PF01416"/>
    </source>
</evidence>
<evidence type="ECO:0000256" key="4">
    <source>
        <dbReference type="HAMAP-Rule" id="MF_00171"/>
    </source>
</evidence>
<comment type="function">
    <text evidence="4">Formation of pseudouridine at positions 38, 39 and 40 in the anticodon stem and loop of transfer RNAs.</text>
</comment>
<dbReference type="SUPFAM" id="SSF55120">
    <property type="entry name" value="Pseudouridine synthase"/>
    <property type="match status" value="1"/>
</dbReference>
<keyword evidence="2 4" id="KW-0819">tRNA processing</keyword>
<feature type="active site" description="Nucleophile" evidence="4 5">
    <location>
        <position position="56"/>
    </location>
</feature>
<accession>A0A4U8SFF4</accession>
<dbReference type="InterPro" id="IPR001406">
    <property type="entry name" value="PsdUridine_synth_TruA"/>
</dbReference>
<evidence type="ECO:0000313" key="10">
    <source>
        <dbReference type="Proteomes" id="UP000029878"/>
    </source>
</evidence>
<dbReference type="InterPro" id="IPR020094">
    <property type="entry name" value="TruA/RsuA/RluB/E/F_N"/>
</dbReference>
<feature type="domain" description="Pseudouridine synthase I TruA alpha/beta" evidence="8">
    <location>
        <begin position="10"/>
        <end position="107"/>
    </location>
</feature>
<dbReference type="InterPro" id="IPR020095">
    <property type="entry name" value="PsdUridine_synth_TruA_C"/>
</dbReference>
<organism evidence="9 10">
    <name type="scientific">Helicobacter trogontum</name>
    <dbReference type="NCBI Taxonomy" id="50960"/>
    <lineage>
        <taxon>Bacteria</taxon>
        <taxon>Pseudomonadati</taxon>
        <taxon>Campylobacterota</taxon>
        <taxon>Epsilonproteobacteria</taxon>
        <taxon>Campylobacterales</taxon>
        <taxon>Helicobacteraceae</taxon>
        <taxon>Helicobacter</taxon>
    </lineage>
</organism>
<dbReference type="Pfam" id="PF01416">
    <property type="entry name" value="PseudoU_synth_1"/>
    <property type="match status" value="2"/>
</dbReference>
<feature type="binding site" evidence="4 6">
    <location>
        <position position="114"/>
    </location>
    <ligand>
        <name>substrate</name>
    </ligand>
</feature>
<dbReference type="Proteomes" id="UP000029878">
    <property type="component" value="Unassembled WGS sequence"/>
</dbReference>
<dbReference type="InterPro" id="IPR020097">
    <property type="entry name" value="PsdUridine_synth_TruA_a/b_dom"/>
</dbReference>
<comment type="caution">
    <text evidence="9">The sequence shown here is derived from an EMBL/GenBank/DDBJ whole genome shotgun (WGS) entry which is preliminary data.</text>
</comment>
<comment type="catalytic activity">
    <reaction evidence="4 7">
        <text>uridine(38/39/40) in tRNA = pseudouridine(38/39/40) in tRNA</text>
        <dbReference type="Rhea" id="RHEA:22376"/>
        <dbReference type="Rhea" id="RHEA-COMP:10085"/>
        <dbReference type="Rhea" id="RHEA-COMP:10087"/>
        <dbReference type="ChEBI" id="CHEBI:65314"/>
        <dbReference type="ChEBI" id="CHEBI:65315"/>
        <dbReference type="EC" id="5.4.99.12"/>
    </reaction>
</comment>
<comment type="similarity">
    <text evidence="1 4 7">Belongs to the tRNA pseudouridine synthase TruA family.</text>
</comment>
<dbReference type="RefSeq" id="WP_034347439.1">
    <property type="nucleotide sequence ID" value="NZ_FZNG01000002.1"/>
</dbReference>
<evidence type="ECO:0000256" key="6">
    <source>
        <dbReference type="PIRSR" id="PIRSR001430-2"/>
    </source>
</evidence>
<dbReference type="PANTHER" id="PTHR11142:SF0">
    <property type="entry name" value="TRNA PSEUDOURIDINE SYNTHASE-LIKE 1"/>
    <property type="match status" value="1"/>
</dbReference>
<evidence type="ECO:0000256" key="7">
    <source>
        <dbReference type="RuleBase" id="RU003792"/>
    </source>
</evidence>
<reference evidence="9 10" key="1">
    <citation type="journal article" date="2014" name="Genome Announc.">
        <title>Draft genome sequences of eight enterohepatic helicobacter species isolated from both laboratory and wild rodents.</title>
        <authorList>
            <person name="Sheh A."/>
            <person name="Shen Z."/>
            <person name="Fox J.G."/>
        </authorList>
    </citation>
    <scope>NUCLEOTIDE SEQUENCE [LARGE SCALE GENOMIC DNA]</scope>
    <source>
        <strain evidence="9 10">ATCC 700114</strain>
    </source>
</reference>
<dbReference type="GO" id="GO:0003723">
    <property type="term" value="F:RNA binding"/>
    <property type="evidence" value="ECO:0007669"/>
    <property type="project" value="InterPro"/>
</dbReference>
<dbReference type="OrthoDB" id="9811823at2"/>
<dbReference type="PANTHER" id="PTHR11142">
    <property type="entry name" value="PSEUDOURIDYLATE SYNTHASE"/>
    <property type="match status" value="1"/>
</dbReference>
<sequence length="255" mass="29303">MSLSNIVCIIAYDGSKFCGFSHQNHTDGLLSVADFFELTLQKIGIKTHIIGSGRTDKNVHATNQVINFHAHLFMSLEKMQKLLNDRLYPFILIKQIFIADSSFHARFSAKVRFYRYIFTQEEILPFYNAYIAKVKHGDITLLQTALCEFIGTHDFTLFKKNGSETKDSIRTILKTHIFPAKIHNIPCFVVHIGANGFLRSQVRIMLKACFEFSLGRITLQNLRRQIQNDVTLETNLCVRELAPACGLYLHRILYK</sequence>
<protein>
    <recommendedName>
        <fullName evidence="4">tRNA pseudouridine synthase A</fullName>
        <ecNumber evidence="4">5.4.99.12</ecNumber>
    </recommendedName>
    <alternativeName>
        <fullName evidence="4">tRNA pseudouridine(38-40) synthase</fullName>
    </alternativeName>
    <alternativeName>
        <fullName evidence="4">tRNA pseudouridylate synthase I</fullName>
    </alternativeName>
    <alternativeName>
        <fullName evidence="4">tRNA-uridine isomerase I</fullName>
    </alternativeName>
</protein>
<dbReference type="AlphaFoldDB" id="A0A4U8SFF4"/>
<evidence type="ECO:0000256" key="3">
    <source>
        <dbReference type="ARBA" id="ARBA00023235"/>
    </source>
</evidence>
<gene>
    <name evidence="4 9" type="primary">truA</name>
    <name evidence="9" type="ORF">LS81_000760</name>
</gene>
<evidence type="ECO:0000256" key="2">
    <source>
        <dbReference type="ARBA" id="ARBA00022694"/>
    </source>
</evidence>
<dbReference type="GO" id="GO:0160147">
    <property type="term" value="F:tRNA pseudouridine(38-40) synthase activity"/>
    <property type="evidence" value="ECO:0007669"/>
    <property type="project" value="UniProtKB-EC"/>
</dbReference>
<evidence type="ECO:0000256" key="1">
    <source>
        <dbReference type="ARBA" id="ARBA00009375"/>
    </source>
</evidence>
<dbReference type="GO" id="GO:0031119">
    <property type="term" value="P:tRNA pseudouridine synthesis"/>
    <property type="evidence" value="ECO:0007669"/>
    <property type="project" value="UniProtKB-UniRule"/>
</dbReference>
<dbReference type="PIRSF" id="PIRSF001430">
    <property type="entry name" value="tRNA_psdUrid_synth"/>
    <property type="match status" value="1"/>
</dbReference>
<dbReference type="CDD" id="cd02570">
    <property type="entry name" value="PseudoU_synth_EcTruA"/>
    <property type="match status" value="1"/>
</dbReference>
<keyword evidence="3 4" id="KW-0413">Isomerase</keyword>
<evidence type="ECO:0000313" key="9">
    <source>
        <dbReference type="EMBL" id="TLD84923.1"/>
    </source>
</evidence>
<proteinExistence type="inferred from homology"/>
<dbReference type="NCBIfam" id="TIGR00071">
    <property type="entry name" value="hisT_truA"/>
    <property type="match status" value="1"/>
</dbReference>
<name>A0A4U8SFF4_9HELI</name>
<dbReference type="InterPro" id="IPR020103">
    <property type="entry name" value="PsdUridine_synth_cat_dom_sf"/>
</dbReference>
<evidence type="ECO:0000256" key="5">
    <source>
        <dbReference type="PIRSR" id="PIRSR001430-1"/>
    </source>
</evidence>
<dbReference type="Gene3D" id="3.30.70.580">
    <property type="entry name" value="Pseudouridine synthase I, catalytic domain, N-terminal subdomain"/>
    <property type="match status" value="1"/>
</dbReference>
<dbReference type="EMBL" id="JRPL02000001">
    <property type="protein sequence ID" value="TLD84923.1"/>
    <property type="molecule type" value="Genomic_DNA"/>
</dbReference>
<comment type="subunit">
    <text evidence="4">Homodimer.</text>
</comment>
<comment type="caution">
    <text evidence="4">Lacks conserved residue(s) required for the propagation of feature annotation.</text>
</comment>
<dbReference type="EC" id="5.4.99.12" evidence="4"/>
<dbReference type="Gene3D" id="3.30.70.660">
    <property type="entry name" value="Pseudouridine synthase I, catalytic domain, C-terminal subdomain"/>
    <property type="match status" value="1"/>
</dbReference>
<dbReference type="HAMAP" id="MF_00171">
    <property type="entry name" value="TruA"/>
    <property type="match status" value="1"/>
</dbReference>
<feature type="domain" description="Pseudouridine synthase I TruA alpha/beta" evidence="8">
    <location>
        <begin position="147"/>
        <end position="254"/>
    </location>
</feature>